<proteinExistence type="inferred from homology"/>
<organism evidence="18 19">
    <name type="scientific">Croceicoccus mobilis</name>
    <dbReference type="NCBI Taxonomy" id="1703339"/>
    <lineage>
        <taxon>Bacteria</taxon>
        <taxon>Pseudomonadati</taxon>
        <taxon>Pseudomonadota</taxon>
        <taxon>Alphaproteobacteria</taxon>
        <taxon>Sphingomonadales</taxon>
        <taxon>Erythrobacteraceae</taxon>
        <taxon>Croceicoccus</taxon>
    </lineage>
</organism>
<evidence type="ECO:0000256" key="4">
    <source>
        <dbReference type="ARBA" id="ARBA00012448"/>
    </source>
</evidence>
<evidence type="ECO:0000256" key="10">
    <source>
        <dbReference type="ARBA" id="ARBA00022984"/>
    </source>
</evidence>
<protein>
    <recommendedName>
        <fullName evidence="4">serine-type D-Ala-D-Ala carboxypeptidase</fullName>
        <ecNumber evidence="4">3.4.16.4</ecNumber>
    </recommendedName>
</protein>
<dbReference type="InterPro" id="IPR037167">
    <property type="entry name" value="Peptidase_S11_C_sf"/>
</dbReference>
<dbReference type="PRINTS" id="PR00725">
    <property type="entry name" value="DADACBPTASE1"/>
</dbReference>
<gene>
    <name evidence="18" type="primary">dac</name>
    <name evidence="18" type="ORF">GCM10010990_26670</name>
</gene>
<accession>A0A916Z4I0</accession>
<keyword evidence="6" id="KW-0645">Protease</keyword>
<dbReference type="SMART" id="SM00936">
    <property type="entry name" value="PBP5_C"/>
    <property type="match status" value="1"/>
</dbReference>
<evidence type="ECO:0000256" key="2">
    <source>
        <dbReference type="ARBA" id="ARBA00004752"/>
    </source>
</evidence>
<feature type="active site" evidence="13">
    <location>
        <position position="138"/>
    </location>
</feature>
<dbReference type="GO" id="GO:0008360">
    <property type="term" value="P:regulation of cell shape"/>
    <property type="evidence" value="ECO:0007669"/>
    <property type="project" value="UniProtKB-KW"/>
</dbReference>
<feature type="active site" description="Acyl-ester intermediate" evidence="13">
    <location>
        <position position="75"/>
    </location>
</feature>
<comment type="similarity">
    <text evidence="3 15">Belongs to the peptidase S11 family.</text>
</comment>
<evidence type="ECO:0000256" key="13">
    <source>
        <dbReference type="PIRSR" id="PIRSR618044-1"/>
    </source>
</evidence>
<evidence type="ECO:0000256" key="5">
    <source>
        <dbReference type="ARBA" id="ARBA00022645"/>
    </source>
</evidence>
<dbReference type="AlphaFoldDB" id="A0A916Z4I0"/>
<dbReference type="InterPro" id="IPR012907">
    <property type="entry name" value="Peptidase_S11_C"/>
</dbReference>
<reference evidence="18" key="2">
    <citation type="submission" date="2020-09" db="EMBL/GenBank/DDBJ databases">
        <authorList>
            <person name="Sun Q."/>
            <person name="Zhou Y."/>
        </authorList>
    </citation>
    <scope>NUCLEOTIDE SEQUENCE</scope>
    <source>
        <strain evidence="18">CGMCC 1.15360</strain>
    </source>
</reference>
<evidence type="ECO:0000256" key="6">
    <source>
        <dbReference type="ARBA" id="ARBA00022670"/>
    </source>
</evidence>
<evidence type="ECO:0000256" key="11">
    <source>
        <dbReference type="ARBA" id="ARBA00023316"/>
    </source>
</evidence>
<evidence type="ECO:0000313" key="18">
    <source>
        <dbReference type="EMBL" id="GGD75736.1"/>
    </source>
</evidence>
<dbReference type="Proteomes" id="UP000612349">
    <property type="component" value="Unassembled WGS sequence"/>
</dbReference>
<keyword evidence="8" id="KW-0378">Hydrolase</keyword>
<feature type="chain" id="PRO_5037869620" description="serine-type D-Ala-D-Ala carboxypeptidase" evidence="16">
    <location>
        <begin position="27"/>
        <end position="398"/>
    </location>
</feature>
<evidence type="ECO:0000256" key="15">
    <source>
        <dbReference type="RuleBase" id="RU004016"/>
    </source>
</evidence>
<comment type="function">
    <text evidence="1">Removes C-terminal D-alanyl residues from sugar-peptide cell wall precursors.</text>
</comment>
<evidence type="ECO:0000256" key="7">
    <source>
        <dbReference type="ARBA" id="ARBA00022729"/>
    </source>
</evidence>
<evidence type="ECO:0000256" key="8">
    <source>
        <dbReference type="ARBA" id="ARBA00022801"/>
    </source>
</evidence>
<dbReference type="InterPro" id="IPR015956">
    <property type="entry name" value="Peniciliin-bd_prot_C_sf"/>
</dbReference>
<dbReference type="GO" id="GO:0009002">
    <property type="term" value="F:serine-type D-Ala-D-Ala carboxypeptidase activity"/>
    <property type="evidence" value="ECO:0007669"/>
    <property type="project" value="UniProtKB-EC"/>
</dbReference>
<dbReference type="EC" id="3.4.16.4" evidence="4"/>
<dbReference type="PANTHER" id="PTHR21581">
    <property type="entry name" value="D-ALANYL-D-ALANINE CARBOXYPEPTIDASE"/>
    <property type="match status" value="1"/>
</dbReference>
<evidence type="ECO:0000259" key="17">
    <source>
        <dbReference type="SMART" id="SM00936"/>
    </source>
</evidence>
<keyword evidence="5 18" id="KW-0121">Carboxypeptidase</keyword>
<feature type="signal peptide" evidence="16">
    <location>
        <begin position="1"/>
        <end position="26"/>
    </location>
</feature>
<sequence length="398" mass="42854">MMGKPRRFAAASAAIALALTPAPPFAQTSAVQVEQAVPAYENPPLGNIPIALIMDADGGAPFYEKDADRRFIPASLTKLMTMYTAFELLDAKRITLNQRMPVTRQIFKEWGGVGSTMFASAGETISVDTLLQGITTVSANDGCVILASGAAGSVEGWTALMNANAKKLGMVNSHFNTPNGWPDEGRTYTSARDLAILARALITEHPTLYRRYFSILSFTHNDITQKHHNPILEAVPGADGLKTGFTNEAGYGFVGSAVQGNRRLIMVLGGAETSRERKKVAREFIQWGFDEWDADYVFGHGQPVGKARVQGGASRHVPVAAAQGVKISVPRGQQAEANVIMRYEGPLMAPIRKGQPVGQLIVQRAGEEPASFDLVATEEVPAANGWQRLRNGFLGLFG</sequence>
<dbReference type="Pfam" id="PF00768">
    <property type="entry name" value="Peptidase_S11"/>
    <property type="match status" value="1"/>
</dbReference>
<evidence type="ECO:0000256" key="14">
    <source>
        <dbReference type="PIRSR" id="PIRSR618044-2"/>
    </source>
</evidence>
<dbReference type="InterPro" id="IPR018044">
    <property type="entry name" value="Peptidase_S11"/>
</dbReference>
<dbReference type="Gene3D" id="2.60.410.10">
    <property type="entry name" value="D-Ala-D-Ala carboxypeptidase, C-terminal domain"/>
    <property type="match status" value="1"/>
</dbReference>
<feature type="domain" description="Peptidase S11 D-Ala-D-Ala carboxypeptidase A C-terminal" evidence="17">
    <location>
        <begin position="292"/>
        <end position="382"/>
    </location>
</feature>
<dbReference type="GO" id="GO:0071555">
    <property type="term" value="P:cell wall organization"/>
    <property type="evidence" value="ECO:0007669"/>
    <property type="project" value="UniProtKB-KW"/>
</dbReference>
<dbReference type="Pfam" id="PF07943">
    <property type="entry name" value="PBP5_C"/>
    <property type="match status" value="1"/>
</dbReference>
<reference evidence="18" key="1">
    <citation type="journal article" date="2014" name="Int. J. Syst. Evol. Microbiol.">
        <title>Complete genome sequence of Corynebacterium casei LMG S-19264T (=DSM 44701T), isolated from a smear-ripened cheese.</title>
        <authorList>
            <consortium name="US DOE Joint Genome Institute (JGI-PGF)"/>
            <person name="Walter F."/>
            <person name="Albersmeier A."/>
            <person name="Kalinowski J."/>
            <person name="Ruckert C."/>
        </authorList>
    </citation>
    <scope>NUCLEOTIDE SEQUENCE</scope>
    <source>
        <strain evidence="18">CGMCC 1.15360</strain>
    </source>
</reference>
<dbReference type="RefSeq" id="WP_172808083.1">
    <property type="nucleotide sequence ID" value="NZ_BMIP01000006.1"/>
</dbReference>
<dbReference type="SUPFAM" id="SSF69189">
    <property type="entry name" value="Penicillin-binding protein associated domain"/>
    <property type="match status" value="1"/>
</dbReference>
<dbReference type="EMBL" id="BMIP01000006">
    <property type="protein sequence ID" value="GGD75736.1"/>
    <property type="molecule type" value="Genomic_DNA"/>
</dbReference>
<keyword evidence="19" id="KW-1185">Reference proteome</keyword>
<feature type="binding site" evidence="14">
    <location>
        <position position="242"/>
    </location>
    <ligand>
        <name>substrate</name>
    </ligand>
</feature>
<keyword evidence="10" id="KW-0573">Peptidoglycan synthesis</keyword>
<evidence type="ECO:0000256" key="1">
    <source>
        <dbReference type="ARBA" id="ARBA00003217"/>
    </source>
</evidence>
<evidence type="ECO:0000256" key="9">
    <source>
        <dbReference type="ARBA" id="ARBA00022960"/>
    </source>
</evidence>
<dbReference type="GO" id="GO:0009252">
    <property type="term" value="P:peptidoglycan biosynthetic process"/>
    <property type="evidence" value="ECO:0007669"/>
    <property type="project" value="UniProtKB-KW"/>
</dbReference>
<dbReference type="InterPro" id="IPR001967">
    <property type="entry name" value="Peptidase_S11_N"/>
</dbReference>
<evidence type="ECO:0000256" key="3">
    <source>
        <dbReference type="ARBA" id="ARBA00007164"/>
    </source>
</evidence>
<dbReference type="Gene3D" id="3.40.710.10">
    <property type="entry name" value="DD-peptidase/beta-lactamase superfamily"/>
    <property type="match status" value="1"/>
</dbReference>
<keyword evidence="7 16" id="KW-0732">Signal</keyword>
<evidence type="ECO:0000313" key="19">
    <source>
        <dbReference type="Proteomes" id="UP000612349"/>
    </source>
</evidence>
<dbReference type="PANTHER" id="PTHR21581:SF6">
    <property type="entry name" value="TRAFFICKING PROTEIN PARTICLE COMPLEX SUBUNIT 12"/>
    <property type="match status" value="1"/>
</dbReference>
<dbReference type="GO" id="GO:0006508">
    <property type="term" value="P:proteolysis"/>
    <property type="evidence" value="ECO:0007669"/>
    <property type="project" value="UniProtKB-KW"/>
</dbReference>
<keyword evidence="11" id="KW-0961">Cell wall biogenesis/degradation</keyword>
<dbReference type="InterPro" id="IPR012338">
    <property type="entry name" value="Beta-lactam/transpept-like"/>
</dbReference>
<comment type="catalytic activity">
    <reaction evidence="12">
        <text>Preferential cleavage: (Ac)2-L-Lys-D-Ala-|-D-Ala. Also transpeptidation of peptidyl-alanyl moieties that are N-acyl substituents of D-alanine.</text>
        <dbReference type="EC" id="3.4.16.4"/>
    </reaction>
</comment>
<name>A0A916Z4I0_9SPHN</name>
<feature type="active site" description="Proton acceptor" evidence="13">
    <location>
        <position position="78"/>
    </location>
</feature>
<comment type="caution">
    <text evidence="18">The sequence shown here is derived from an EMBL/GenBank/DDBJ whole genome shotgun (WGS) entry which is preliminary data.</text>
</comment>
<dbReference type="SUPFAM" id="SSF56601">
    <property type="entry name" value="beta-lactamase/transpeptidase-like"/>
    <property type="match status" value="1"/>
</dbReference>
<comment type="pathway">
    <text evidence="2">Cell wall biogenesis; peptidoglycan biosynthesis.</text>
</comment>
<evidence type="ECO:0000256" key="16">
    <source>
        <dbReference type="SAM" id="SignalP"/>
    </source>
</evidence>
<evidence type="ECO:0000256" key="12">
    <source>
        <dbReference type="ARBA" id="ARBA00034000"/>
    </source>
</evidence>
<keyword evidence="9" id="KW-0133">Cell shape</keyword>